<sequence length="224" mass="25245">MNRVGLSFLVPDRGVPKFFAFFPPLFLITCTGAVVRLAEKHFDKYGNLDNMGLTDILAAIATGQDEPDIGSSFMRLAGADLARRISSAVMSCGADIREANNVWFGEDSSNARNLHAEIRQLEADMSAASNDLRYARNDDEFYDALIRSHNIAIKSKRLGCRNEELEIFIILMDQTLLECLNMFIDSMVAVMESQTGNYEYWKVVEADKARMSLLNNTDYTRPEY</sequence>
<name>A0A1B1A5Q1_9RHOB</name>
<evidence type="ECO:0000256" key="2">
    <source>
        <dbReference type="SAM" id="Phobius"/>
    </source>
</evidence>
<keyword evidence="2" id="KW-0472">Membrane</keyword>
<feature type="transmembrane region" description="Helical" evidence="2">
    <location>
        <begin position="20"/>
        <end position="38"/>
    </location>
</feature>
<gene>
    <name evidence="3" type="ORF">K529_014070</name>
</gene>
<evidence type="ECO:0000313" key="4">
    <source>
        <dbReference type="Proteomes" id="UP000013243"/>
    </source>
</evidence>
<feature type="coiled-coil region" evidence="1">
    <location>
        <begin position="111"/>
        <end position="138"/>
    </location>
</feature>
<dbReference type="AlphaFoldDB" id="A0A1B1A5Q1"/>
<keyword evidence="1" id="KW-0175">Coiled coil</keyword>
<keyword evidence="2" id="KW-1133">Transmembrane helix</keyword>
<keyword evidence="2" id="KW-0812">Transmembrane</keyword>
<protein>
    <submittedName>
        <fullName evidence="3">Uncharacterized protein</fullName>
    </submittedName>
</protein>
<evidence type="ECO:0000313" key="3">
    <source>
        <dbReference type="EMBL" id="ANP41899.1"/>
    </source>
</evidence>
<accession>A0A1B1A5Q1</accession>
<dbReference type="KEGG" id="rmb:K529_014070"/>
<dbReference type="Proteomes" id="UP000013243">
    <property type="component" value="Chromosome"/>
</dbReference>
<evidence type="ECO:0000256" key="1">
    <source>
        <dbReference type="SAM" id="Coils"/>
    </source>
</evidence>
<reference evidence="3 4" key="1">
    <citation type="journal article" date="2016" name="ISME J.">
        <title>Global occurrence and heterogeneity of the Roseobacter-clade species Ruegeria mobilis.</title>
        <authorList>
            <person name="Sonnenschein E."/>
            <person name="Gram L."/>
        </authorList>
    </citation>
    <scope>NUCLEOTIDE SEQUENCE [LARGE SCALE GENOMIC DNA]</scope>
    <source>
        <strain evidence="3 4">F1926</strain>
    </source>
</reference>
<dbReference type="EMBL" id="CP015230">
    <property type="protein sequence ID" value="ANP41899.1"/>
    <property type="molecule type" value="Genomic_DNA"/>
</dbReference>
<organism evidence="3 4">
    <name type="scientific">Tritonibacter mobilis F1926</name>
    <dbReference type="NCBI Taxonomy" id="1265309"/>
    <lineage>
        <taxon>Bacteria</taxon>
        <taxon>Pseudomonadati</taxon>
        <taxon>Pseudomonadota</taxon>
        <taxon>Alphaproteobacteria</taxon>
        <taxon>Rhodobacterales</taxon>
        <taxon>Paracoccaceae</taxon>
        <taxon>Tritonibacter</taxon>
    </lineage>
</organism>
<proteinExistence type="predicted"/>